<dbReference type="AlphaFoldDB" id="A0A1L7I652"/>
<protein>
    <submittedName>
        <fullName evidence="1">Uncharacterized protein</fullName>
    </submittedName>
</protein>
<dbReference type="Proteomes" id="UP000186230">
    <property type="component" value="Chromosome"/>
</dbReference>
<organism evidence="1 2">
    <name type="scientific">Christiangramia flava JLT2011</name>
    <dbReference type="NCBI Taxonomy" id="1229726"/>
    <lineage>
        <taxon>Bacteria</taxon>
        <taxon>Pseudomonadati</taxon>
        <taxon>Bacteroidota</taxon>
        <taxon>Flavobacteriia</taxon>
        <taxon>Flavobacteriales</taxon>
        <taxon>Flavobacteriaceae</taxon>
        <taxon>Christiangramia</taxon>
    </lineage>
</organism>
<evidence type="ECO:0000313" key="2">
    <source>
        <dbReference type="Proteomes" id="UP000186230"/>
    </source>
</evidence>
<proteinExistence type="predicted"/>
<dbReference type="KEGG" id="gfl:GRFL_2354"/>
<dbReference type="EMBL" id="CP016359">
    <property type="protein sequence ID" value="APU69078.1"/>
    <property type="molecule type" value="Genomic_DNA"/>
</dbReference>
<name>A0A1L7I652_9FLAO</name>
<sequence length="128" mass="15084">MEKRFNREEELLGRLLKESGRQKPSAGFKMAILQQLQEKPVVKPYQSLIPKTAWIWIGLALVFWGFGVYLLYADEPMKVAYDLKLPEWNITLPKLHFSQVMLYGIAFLSLFLLEIPFLKRWLVKQRSI</sequence>
<keyword evidence="2" id="KW-1185">Reference proteome</keyword>
<dbReference type="STRING" id="1229726.GRFL_2354"/>
<gene>
    <name evidence="1" type="ORF">GRFL_2354</name>
</gene>
<evidence type="ECO:0000313" key="1">
    <source>
        <dbReference type="EMBL" id="APU69078.1"/>
    </source>
</evidence>
<dbReference type="RefSeq" id="WP_083644776.1">
    <property type="nucleotide sequence ID" value="NZ_AMRU01000011.1"/>
</dbReference>
<accession>A0A1L7I652</accession>
<reference evidence="1 2" key="1">
    <citation type="submission" date="2016-07" db="EMBL/GenBank/DDBJ databases">
        <title>Multi-omics approach to identify versatile polysaccharide utilization systems of a marine flavobacterium Gramella flava.</title>
        <authorList>
            <person name="Tang K."/>
        </authorList>
    </citation>
    <scope>NUCLEOTIDE SEQUENCE [LARGE SCALE GENOMIC DNA]</scope>
    <source>
        <strain evidence="1 2">JLT2011</strain>
    </source>
</reference>
<dbReference type="OrthoDB" id="1446747at2"/>